<feature type="non-terminal residue" evidence="3">
    <location>
        <position position="1"/>
    </location>
</feature>
<evidence type="ECO:0000313" key="4">
    <source>
        <dbReference type="Proteomes" id="UP000664991"/>
    </source>
</evidence>
<evidence type="ECO:0000259" key="2">
    <source>
        <dbReference type="PROSITE" id="PS50011"/>
    </source>
</evidence>
<dbReference type="Gene3D" id="1.10.510.10">
    <property type="entry name" value="Transferase(Phosphotransferase) domain 1"/>
    <property type="match status" value="2"/>
</dbReference>
<dbReference type="GO" id="GO:0004706">
    <property type="term" value="F:JUN kinase kinase kinase activity"/>
    <property type="evidence" value="ECO:0007669"/>
    <property type="project" value="TreeGrafter"/>
</dbReference>
<reference evidence="3 4" key="1">
    <citation type="submission" date="2020-12" db="EMBL/GenBank/DDBJ databases">
        <title>De novo assembly of Tibetan sheep genome.</title>
        <authorList>
            <person name="Li X."/>
        </authorList>
    </citation>
    <scope>NUCLEOTIDE SEQUENCE [LARGE SCALE GENOMIC DNA]</scope>
    <source>
        <tissue evidence="3">Heart</tissue>
    </source>
</reference>
<dbReference type="InterPro" id="IPR008271">
    <property type="entry name" value="Ser/Thr_kinase_AS"/>
</dbReference>
<accession>A0A836CVV0</accession>
<protein>
    <recommendedName>
        <fullName evidence="2">Protein kinase domain-containing protein</fullName>
    </recommendedName>
</protein>
<dbReference type="PANTHER" id="PTHR44329:SF297">
    <property type="entry name" value="RECEPTOR-INTERACTING SERINE_THREONINE-PROTEIN KINASE 3"/>
    <property type="match status" value="1"/>
</dbReference>
<dbReference type="PANTHER" id="PTHR44329">
    <property type="entry name" value="SERINE/THREONINE-PROTEIN KINASE TNNI3K-RELATED"/>
    <property type="match status" value="1"/>
</dbReference>
<evidence type="ECO:0000313" key="3">
    <source>
        <dbReference type="EMBL" id="KAG5199448.1"/>
    </source>
</evidence>
<dbReference type="Pfam" id="PF00069">
    <property type="entry name" value="Pkinase"/>
    <property type="match status" value="1"/>
</dbReference>
<dbReference type="InterPro" id="IPR000719">
    <property type="entry name" value="Prot_kinase_dom"/>
</dbReference>
<sequence>QPLGVVMEFMANGSLEKMLLTQSLGWQLKVCTIHETSLAMNFLHSIKPPLLHLDLKPGNILLDSCLHVKVSDFGLSKRMEQSTQMQCIKRSALQGTLRYTLPPPPTPRCFWRVTRAQGPNTTCTGFNVMTIIIQAATGRRPSLQRVSDESQQMVDLMRCCWDQEPKKRPCFPGSHQTDLDEDGRAGVPTGRER</sequence>
<feature type="domain" description="Protein kinase" evidence="2">
    <location>
        <begin position="1"/>
        <end position="193"/>
    </location>
</feature>
<name>A0A836CVV0_SHEEP</name>
<proteinExistence type="predicted"/>
<dbReference type="PROSITE" id="PS00108">
    <property type="entry name" value="PROTEIN_KINASE_ST"/>
    <property type="match status" value="1"/>
</dbReference>
<feature type="region of interest" description="Disordered" evidence="1">
    <location>
        <begin position="164"/>
        <end position="193"/>
    </location>
</feature>
<dbReference type="AlphaFoldDB" id="A0A836CVV0"/>
<gene>
    <name evidence="3" type="ORF">JEQ12_005927</name>
</gene>
<dbReference type="SMART" id="SM00220">
    <property type="entry name" value="S_TKc"/>
    <property type="match status" value="1"/>
</dbReference>
<comment type="caution">
    <text evidence="3">The sequence shown here is derived from an EMBL/GenBank/DDBJ whole genome shotgun (WGS) entry which is preliminary data.</text>
</comment>
<dbReference type="PROSITE" id="PS50011">
    <property type="entry name" value="PROTEIN_KINASE_DOM"/>
    <property type="match status" value="1"/>
</dbReference>
<evidence type="ECO:0000256" key="1">
    <source>
        <dbReference type="SAM" id="MobiDB-lite"/>
    </source>
</evidence>
<dbReference type="EMBL" id="JAEMGP010000015">
    <property type="protein sequence ID" value="KAG5199448.1"/>
    <property type="molecule type" value="Genomic_DNA"/>
</dbReference>
<dbReference type="SUPFAM" id="SSF56112">
    <property type="entry name" value="Protein kinase-like (PK-like)"/>
    <property type="match status" value="1"/>
</dbReference>
<dbReference type="GO" id="GO:0005524">
    <property type="term" value="F:ATP binding"/>
    <property type="evidence" value="ECO:0007669"/>
    <property type="project" value="InterPro"/>
</dbReference>
<dbReference type="InterPro" id="IPR011009">
    <property type="entry name" value="Kinase-like_dom_sf"/>
</dbReference>
<dbReference type="InterPro" id="IPR051681">
    <property type="entry name" value="Ser/Thr_Kinases-Pseudokinases"/>
</dbReference>
<dbReference type="Proteomes" id="UP000664991">
    <property type="component" value="Chromosome 15"/>
</dbReference>
<organism evidence="3 4">
    <name type="scientific">Ovis aries</name>
    <name type="common">Sheep</name>
    <dbReference type="NCBI Taxonomy" id="9940"/>
    <lineage>
        <taxon>Eukaryota</taxon>
        <taxon>Metazoa</taxon>
        <taxon>Chordata</taxon>
        <taxon>Craniata</taxon>
        <taxon>Vertebrata</taxon>
        <taxon>Euteleostomi</taxon>
        <taxon>Mammalia</taxon>
        <taxon>Eutheria</taxon>
        <taxon>Laurasiatheria</taxon>
        <taxon>Artiodactyla</taxon>
        <taxon>Ruminantia</taxon>
        <taxon>Pecora</taxon>
        <taxon>Bovidae</taxon>
        <taxon>Caprinae</taxon>
        <taxon>Ovis</taxon>
    </lineage>
</organism>